<comment type="caution">
    <text evidence="12">The sequence shown here is derived from an EMBL/GenBank/DDBJ whole genome shotgun (WGS) entry which is preliminary data.</text>
</comment>
<evidence type="ECO:0000259" key="9">
    <source>
        <dbReference type="Pfam" id="PF02868"/>
    </source>
</evidence>
<dbReference type="Gene3D" id="1.10.390.10">
    <property type="entry name" value="Neutral Protease Domain 2"/>
    <property type="match status" value="1"/>
</dbReference>
<feature type="domain" description="FTP" evidence="10">
    <location>
        <begin position="92"/>
        <end position="139"/>
    </location>
</feature>
<dbReference type="Proteomes" id="UP001242368">
    <property type="component" value="Unassembled WGS sequence"/>
</dbReference>
<protein>
    <submittedName>
        <fullName evidence="12">M4 family metallopeptidase</fullName>
    </submittedName>
</protein>
<keyword evidence="4" id="KW-0378">Hydrolase</keyword>
<evidence type="ECO:0000313" key="12">
    <source>
        <dbReference type="EMBL" id="MDN3708405.1"/>
    </source>
</evidence>
<dbReference type="PANTHER" id="PTHR33794">
    <property type="entry name" value="BACILLOLYSIN"/>
    <property type="match status" value="1"/>
</dbReference>
<evidence type="ECO:0000256" key="6">
    <source>
        <dbReference type="ARBA" id="ARBA00023049"/>
    </source>
</evidence>
<keyword evidence="13" id="KW-1185">Reference proteome</keyword>
<dbReference type="Pfam" id="PF18962">
    <property type="entry name" value="Por_Secre_tail"/>
    <property type="match status" value="1"/>
</dbReference>
<evidence type="ECO:0000256" key="2">
    <source>
        <dbReference type="ARBA" id="ARBA00022723"/>
    </source>
</evidence>
<dbReference type="CDD" id="cd09597">
    <property type="entry name" value="M4_TLP"/>
    <property type="match status" value="1"/>
</dbReference>
<evidence type="ECO:0000259" key="11">
    <source>
        <dbReference type="Pfam" id="PF18962"/>
    </source>
</evidence>
<organism evidence="12 13">
    <name type="scientific">Paenimyroides ceti</name>
    <dbReference type="NCBI Taxonomy" id="395087"/>
    <lineage>
        <taxon>Bacteria</taxon>
        <taxon>Pseudomonadati</taxon>
        <taxon>Bacteroidota</taxon>
        <taxon>Flavobacteriia</taxon>
        <taxon>Flavobacteriales</taxon>
        <taxon>Flavobacteriaceae</taxon>
        <taxon>Paenimyroides</taxon>
    </lineage>
</organism>
<dbReference type="RefSeq" id="WP_290364271.1">
    <property type="nucleotide sequence ID" value="NZ_JAUFQU010000001.1"/>
</dbReference>
<keyword evidence="1" id="KW-0645">Protease</keyword>
<feature type="domain" description="Peptidase M4" evidence="8">
    <location>
        <begin position="231"/>
        <end position="386"/>
    </location>
</feature>
<feature type="signal peptide" evidence="7">
    <location>
        <begin position="1"/>
        <end position="31"/>
    </location>
</feature>
<feature type="chain" id="PRO_5046823607" evidence="7">
    <location>
        <begin position="32"/>
        <end position="651"/>
    </location>
</feature>
<proteinExistence type="predicted"/>
<keyword evidence="5" id="KW-0862">Zinc</keyword>
<dbReference type="Pfam" id="PF07504">
    <property type="entry name" value="FTP"/>
    <property type="match status" value="1"/>
</dbReference>
<gene>
    <name evidence="12" type="ORF">QW060_14990</name>
</gene>
<dbReference type="InterPro" id="IPR027268">
    <property type="entry name" value="Peptidase_M4/M1_CTD_sf"/>
</dbReference>
<dbReference type="Pfam" id="PF01447">
    <property type="entry name" value="Peptidase_M4"/>
    <property type="match status" value="1"/>
</dbReference>
<evidence type="ECO:0000256" key="4">
    <source>
        <dbReference type="ARBA" id="ARBA00022801"/>
    </source>
</evidence>
<accession>A0ABT8CVZ4</accession>
<evidence type="ECO:0000259" key="8">
    <source>
        <dbReference type="Pfam" id="PF01447"/>
    </source>
</evidence>
<dbReference type="EMBL" id="JAUFQU010000001">
    <property type="protein sequence ID" value="MDN3708405.1"/>
    <property type="molecule type" value="Genomic_DNA"/>
</dbReference>
<reference evidence="13" key="1">
    <citation type="journal article" date="2019" name="Int. J. Syst. Evol. Microbiol.">
        <title>The Global Catalogue of Microorganisms (GCM) 10K type strain sequencing project: providing services to taxonomists for standard genome sequencing and annotation.</title>
        <authorList>
            <consortium name="The Broad Institute Genomics Platform"/>
            <consortium name="The Broad Institute Genome Sequencing Center for Infectious Disease"/>
            <person name="Wu L."/>
            <person name="Ma J."/>
        </authorList>
    </citation>
    <scope>NUCLEOTIDE SEQUENCE [LARGE SCALE GENOMIC DNA]</scope>
    <source>
        <strain evidence="13">CECT 7184</strain>
    </source>
</reference>
<keyword evidence="6" id="KW-0482">Metalloprotease</keyword>
<name>A0ABT8CVZ4_9FLAO</name>
<evidence type="ECO:0000256" key="3">
    <source>
        <dbReference type="ARBA" id="ARBA00022729"/>
    </source>
</evidence>
<evidence type="ECO:0000256" key="7">
    <source>
        <dbReference type="SAM" id="SignalP"/>
    </source>
</evidence>
<dbReference type="InterPro" id="IPR001570">
    <property type="entry name" value="Peptidase_M4_C_domain"/>
</dbReference>
<dbReference type="InterPro" id="IPR013856">
    <property type="entry name" value="Peptidase_M4_domain"/>
</dbReference>
<dbReference type="Gene3D" id="3.10.450.490">
    <property type="match status" value="1"/>
</dbReference>
<dbReference type="InterPro" id="IPR026444">
    <property type="entry name" value="Secre_tail"/>
</dbReference>
<dbReference type="PANTHER" id="PTHR33794:SF1">
    <property type="entry name" value="BACILLOLYSIN"/>
    <property type="match status" value="1"/>
</dbReference>
<evidence type="ECO:0000256" key="1">
    <source>
        <dbReference type="ARBA" id="ARBA00022670"/>
    </source>
</evidence>
<keyword evidence="2" id="KW-0479">Metal-binding</keyword>
<feature type="domain" description="Peptidase M4 C-terminal" evidence="9">
    <location>
        <begin position="393"/>
        <end position="560"/>
    </location>
</feature>
<sequence length="651" mass="71299">MKKNNILFGRKVLALLLSTSSIFIFSNDLHANALSGIYSSNVRQLTVQSKLPKVVVLNTYGSFIAELENYAISTTELREGFNEWFALDSRHTFTLVKEYTDALGITHQSYQHLFEGYTIEGELILVHSKNNLVQVVNGQISQFSELNTIATISDENAVASSIRHFGVENAKISSVETVIAKVPVEGKAQLTFAKKVSLFSAVPLKGITLYIDAQSGAVINEYSNIKHADVQGSGTTYYRNTQSITVDSYNGQYRLKDNARNIHTLNGSNVSDIDDDGNIIGATEYTSSTTTFNAVQIKPAIDVHWGIGKTYDYYKNIHNRNGFDNNNSILKNYYDAGDFMGDHANAGALDIPGEVVGIFYGRGEAGLMNPVVGLDIAGHEFSHLVVSRSDNGDLIYQGESGALNESFADIFATSVEFYTNLSPNWTIGEGVFISTPGYLRSMSDPKSASAADGLQQPDTYMGTYWLPNGYVHINSGVGNHWFYLLSVGGSGTNDINNQYNVTGITIQKAEKIAYRTLNLLTPNAQYIDAFNASKIAATDLYGANSNELLQVVEAWWAVGVGDRSAGIDENDINNKISAYPNPVTDKSFTISVGFTETTSFEIYDVLGKKVRNATVLQEGENTINVSEIQTGIYILKFNVNGKSLSKKLIIK</sequence>
<keyword evidence="3 7" id="KW-0732">Signal</keyword>
<evidence type="ECO:0000256" key="5">
    <source>
        <dbReference type="ARBA" id="ARBA00022833"/>
    </source>
</evidence>
<evidence type="ECO:0000313" key="13">
    <source>
        <dbReference type="Proteomes" id="UP001242368"/>
    </source>
</evidence>
<feature type="domain" description="Secretion system C-terminal sorting" evidence="11">
    <location>
        <begin position="579"/>
        <end position="650"/>
    </location>
</feature>
<dbReference type="Pfam" id="PF02868">
    <property type="entry name" value="Peptidase_M4_C"/>
    <property type="match status" value="1"/>
</dbReference>
<dbReference type="SUPFAM" id="SSF55486">
    <property type="entry name" value="Metalloproteases ('zincins'), catalytic domain"/>
    <property type="match status" value="1"/>
</dbReference>
<dbReference type="NCBIfam" id="TIGR04183">
    <property type="entry name" value="Por_Secre_tail"/>
    <property type="match status" value="1"/>
</dbReference>
<dbReference type="InterPro" id="IPR050728">
    <property type="entry name" value="Zinc_Metalloprotease_M4"/>
</dbReference>
<dbReference type="Gene3D" id="3.10.170.10">
    <property type="match status" value="1"/>
</dbReference>
<dbReference type="InterPro" id="IPR011096">
    <property type="entry name" value="FTP_domain"/>
</dbReference>
<evidence type="ECO:0000259" key="10">
    <source>
        <dbReference type="Pfam" id="PF07504"/>
    </source>
</evidence>